<dbReference type="Proteomes" id="UP000546970">
    <property type="component" value="Unassembled WGS sequence"/>
</dbReference>
<dbReference type="AlphaFoldDB" id="A0A7X9UD05"/>
<gene>
    <name evidence="2" type="ORF">HF320_07985</name>
</gene>
<comment type="caution">
    <text evidence="2">The sequence shown here is derived from an EMBL/GenBank/DDBJ whole genome shotgun (WGS) entry which is preliminary data.</text>
</comment>
<evidence type="ECO:0000259" key="1">
    <source>
        <dbReference type="Pfam" id="PF04069"/>
    </source>
</evidence>
<evidence type="ECO:0000313" key="3">
    <source>
        <dbReference type="Proteomes" id="UP000546970"/>
    </source>
</evidence>
<name>A0A7X9UD05_9ACTN</name>
<reference evidence="2 3" key="1">
    <citation type="submission" date="2020-04" db="EMBL/GenBank/DDBJ databases">
        <title>Collinsella sp. KGMB02528 nov., an anaerobic actinobacterium isolated from human feces.</title>
        <authorList>
            <person name="Han K.-I."/>
            <person name="Eom M.K."/>
            <person name="Kim J.-S."/>
            <person name="Lee K.C."/>
            <person name="Suh M.K."/>
            <person name="Park S.-H."/>
            <person name="Lee J.H."/>
            <person name="Kang S.W."/>
            <person name="Park J.-E."/>
            <person name="Oh B.S."/>
            <person name="Yu S.Y."/>
            <person name="Choi S.-H."/>
            <person name="Lee D.H."/>
            <person name="Yoon H."/>
            <person name="Kim B.-Y."/>
            <person name="Lee J.H."/>
            <person name="Lee J.-S."/>
        </authorList>
    </citation>
    <scope>NUCLEOTIDE SEQUENCE [LARGE SCALE GENOMIC DNA]</scope>
    <source>
        <strain evidence="2 3">KGMB02528</strain>
    </source>
</reference>
<dbReference type="Pfam" id="PF04069">
    <property type="entry name" value="OpuAC"/>
    <property type="match status" value="1"/>
</dbReference>
<dbReference type="GO" id="GO:0043190">
    <property type="term" value="C:ATP-binding cassette (ABC) transporter complex"/>
    <property type="evidence" value="ECO:0007669"/>
    <property type="project" value="InterPro"/>
</dbReference>
<dbReference type="EMBL" id="JABBCP010000007">
    <property type="protein sequence ID" value="NMF56260.1"/>
    <property type="molecule type" value="Genomic_DNA"/>
</dbReference>
<feature type="domain" description="ABC-type glycine betaine transport system substrate-binding" evidence="1">
    <location>
        <begin position="48"/>
        <end position="308"/>
    </location>
</feature>
<dbReference type="GO" id="GO:0022857">
    <property type="term" value="F:transmembrane transporter activity"/>
    <property type="evidence" value="ECO:0007669"/>
    <property type="project" value="InterPro"/>
</dbReference>
<sequence>MFQSIDSASPVSGGLTRRQFVRAIAAAALTATVPAALTACGSKGAAGTITVGSKDFTEGEIISEIYALALEDAGFTVKRSFDIAGSVIATALEKGEIDLYPEYTGTALLTVLKAEMETDPQAVYETVKKQYKKKWDLVWLDMSEAADSQALVITTKAAEQYGIKTISDLQAHASELRFASQGEFDERSDGLPALEAAYGAFDWKEHTSFNNGLKYEVLRNDEADVAPVYTTEGQLVDDAFTLLEDDRHVWPPYNVAPVVRGEVLDANPDIEDVLNAVSKQLTTKGLTELNAKVDIDKQDYEDVAAEFFDSL</sequence>
<dbReference type="SUPFAM" id="SSF53850">
    <property type="entry name" value="Periplasmic binding protein-like II"/>
    <property type="match status" value="1"/>
</dbReference>
<dbReference type="InterPro" id="IPR006311">
    <property type="entry name" value="TAT_signal"/>
</dbReference>
<dbReference type="RefSeq" id="WP_169277829.1">
    <property type="nucleotide sequence ID" value="NZ_JABBCP010000007.1"/>
</dbReference>
<dbReference type="Gene3D" id="3.40.190.120">
    <property type="entry name" value="Osmoprotection protein (prox), domain 2"/>
    <property type="match status" value="1"/>
</dbReference>
<dbReference type="PROSITE" id="PS51318">
    <property type="entry name" value="TAT"/>
    <property type="match status" value="1"/>
</dbReference>
<dbReference type="CDD" id="cd13615">
    <property type="entry name" value="PBP2_ProWY"/>
    <property type="match status" value="1"/>
</dbReference>
<keyword evidence="3" id="KW-1185">Reference proteome</keyword>
<protein>
    <submittedName>
        <fullName evidence="2">Glycine/betaine ABC transporter substrate-binding protein</fullName>
    </submittedName>
</protein>
<organism evidence="2 3">
    <name type="scientific">Collinsella acetigenes</name>
    <dbReference type="NCBI Taxonomy" id="2713419"/>
    <lineage>
        <taxon>Bacteria</taxon>
        <taxon>Bacillati</taxon>
        <taxon>Actinomycetota</taxon>
        <taxon>Coriobacteriia</taxon>
        <taxon>Coriobacteriales</taxon>
        <taxon>Coriobacteriaceae</taxon>
        <taxon>Collinsella</taxon>
    </lineage>
</organism>
<dbReference type="Gene3D" id="3.40.190.10">
    <property type="entry name" value="Periplasmic binding protein-like II"/>
    <property type="match status" value="1"/>
</dbReference>
<proteinExistence type="predicted"/>
<accession>A0A7X9UD05</accession>
<evidence type="ECO:0000313" key="2">
    <source>
        <dbReference type="EMBL" id="NMF56260.1"/>
    </source>
</evidence>
<dbReference type="InterPro" id="IPR007210">
    <property type="entry name" value="ABC_Gly_betaine_transp_sub-bd"/>
</dbReference>